<keyword evidence="3" id="KW-0804">Transcription</keyword>
<dbReference type="InterPro" id="IPR001647">
    <property type="entry name" value="HTH_TetR"/>
</dbReference>
<name>A0ABV1VKF9_9ACTN</name>
<dbReference type="PROSITE" id="PS50977">
    <property type="entry name" value="HTH_TETR_2"/>
    <property type="match status" value="1"/>
</dbReference>
<dbReference type="Gene3D" id="1.10.357.10">
    <property type="entry name" value="Tetracycline Repressor, domain 2"/>
    <property type="match status" value="1"/>
</dbReference>
<dbReference type="Proteomes" id="UP001490330">
    <property type="component" value="Unassembled WGS sequence"/>
</dbReference>
<evidence type="ECO:0000256" key="2">
    <source>
        <dbReference type="ARBA" id="ARBA00023125"/>
    </source>
</evidence>
<dbReference type="PANTHER" id="PTHR30055:SF234">
    <property type="entry name" value="HTH-TYPE TRANSCRIPTIONAL REGULATOR BETI"/>
    <property type="match status" value="1"/>
</dbReference>
<accession>A0ABV1VKF9</accession>
<dbReference type="SUPFAM" id="SSF48498">
    <property type="entry name" value="Tetracyclin repressor-like, C-terminal domain"/>
    <property type="match status" value="1"/>
</dbReference>
<dbReference type="PANTHER" id="PTHR30055">
    <property type="entry name" value="HTH-TYPE TRANSCRIPTIONAL REGULATOR RUTR"/>
    <property type="match status" value="1"/>
</dbReference>
<organism evidence="7 8">
    <name type="scientific">Streptomyces flaveolus</name>
    <dbReference type="NCBI Taxonomy" id="67297"/>
    <lineage>
        <taxon>Bacteria</taxon>
        <taxon>Bacillati</taxon>
        <taxon>Actinomycetota</taxon>
        <taxon>Actinomycetes</taxon>
        <taxon>Kitasatosporales</taxon>
        <taxon>Streptomycetaceae</taxon>
        <taxon>Streptomyces</taxon>
    </lineage>
</organism>
<dbReference type="InterPro" id="IPR009057">
    <property type="entry name" value="Homeodomain-like_sf"/>
</dbReference>
<evidence type="ECO:0000256" key="3">
    <source>
        <dbReference type="ARBA" id="ARBA00023163"/>
    </source>
</evidence>
<keyword evidence="1" id="KW-0805">Transcription regulation</keyword>
<gene>
    <name evidence="7" type="ORF">ABT322_25130</name>
</gene>
<proteinExistence type="predicted"/>
<feature type="compositionally biased region" description="Pro residues" evidence="5">
    <location>
        <begin position="1"/>
        <end position="16"/>
    </location>
</feature>
<evidence type="ECO:0000259" key="6">
    <source>
        <dbReference type="PROSITE" id="PS50977"/>
    </source>
</evidence>
<keyword evidence="8" id="KW-1185">Reference proteome</keyword>
<dbReference type="EMBL" id="JBEPCV010000027">
    <property type="protein sequence ID" value="MER6906957.1"/>
    <property type="molecule type" value="Genomic_DNA"/>
</dbReference>
<evidence type="ECO:0000313" key="7">
    <source>
        <dbReference type="EMBL" id="MER6906957.1"/>
    </source>
</evidence>
<feature type="DNA-binding region" description="H-T-H motif" evidence="4">
    <location>
        <begin position="50"/>
        <end position="69"/>
    </location>
</feature>
<dbReference type="RefSeq" id="WP_350720915.1">
    <property type="nucleotide sequence ID" value="NZ_JBEPCO010000022.1"/>
</dbReference>
<dbReference type="Pfam" id="PF21597">
    <property type="entry name" value="TetR_C_43"/>
    <property type="match status" value="1"/>
</dbReference>
<dbReference type="InterPro" id="IPR049445">
    <property type="entry name" value="TetR_SbtR-like_C"/>
</dbReference>
<evidence type="ECO:0000256" key="4">
    <source>
        <dbReference type="PROSITE-ProRule" id="PRU00335"/>
    </source>
</evidence>
<keyword evidence="2 4" id="KW-0238">DNA-binding</keyword>
<evidence type="ECO:0000313" key="8">
    <source>
        <dbReference type="Proteomes" id="UP001490330"/>
    </source>
</evidence>
<dbReference type="InterPro" id="IPR036271">
    <property type="entry name" value="Tet_transcr_reg_TetR-rel_C_sf"/>
</dbReference>
<reference evidence="7 8" key="1">
    <citation type="submission" date="2024-06" db="EMBL/GenBank/DDBJ databases">
        <title>The Natural Products Discovery Center: Release of the First 8490 Sequenced Strains for Exploring Actinobacteria Biosynthetic Diversity.</title>
        <authorList>
            <person name="Kalkreuter E."/>
            <person name="Kautsar S.A."/>
            <person name="Yang D."/>
            <person name="Bader C.D."/>
            <person name="Teijaro C.N."/>
            <person name="Fluegel L."/>
            <person name="Davis C.M."/>
            <person name="Simpson J.R."/>
            <person name="Lauterbach L."/>
            <person name="Steele A.D."/>
            <person name="Gui C."/>
            <person name="Meng S."/>
            <person name="Li G."/>
            <person name="Viehrig K."/>
            <person name="Ye F."/>
            <person name="Su P."/>
            <person name="Kiefer A.F."/>
            <person name="Nichols A."/>
            <person name="Cepeda A.J."/>
            <person name="Yan W."/>
            <person name="Fan B."/>
            <person name="Jiang Y."/>
            <person name="Adhikari A."/>
            <person name="Zheng C.-J."/>
            <person name="Schuster L."/>
            <person name="Cowan T.M."/>
            <person name="Smanski M.J."/>
            <person name="Chevrette M.G."/>
            <person name="De Carvalho L.P.S."/>
            <person name="Shen B."/>
        </authorList>
    </citation>
    <scope>NUCLEOTIDE SEQUENCE [LARGE SCALE GENOMIC DNA]</scope>
    <source>
        <strain evidence="7 8">NPDC000632</strain>
    </source>
</reference>
<feature type="region of interest" description="Disordered" evidence="5">
    <location>
        <begin position="1"/>
        <end position="26"/>
    </location>
</feature>
<dbReference type="SUPFAM" id="SSF46689">
    <property type="entry name" value="Homeodomain-like"/>
    <property type="match status" value="1"/>
</dbReference>
<dbReference type="Pfam" id="PF00440">
    <property type="entry name" value="TetR_N"/>
    <property type="match status" value="1"/>
</dbReference>
<sequence length="220" mass="23338">MSRPATPPSQPPPDPAGPAGRPVRRDARRNRDKLIAAAQTAFAAAEGPVSLEAIARRAGVGIGTLYRHFPTREDLVDAVYATELDAVTASVPTLLDQHPADIALRAWMGRYAAFVATKRGMRETLRAGFASGRIAAPSRERVTATIATILEQGAADGTLRTDADPEDVTMLLVGVFVAITDGAPRERTDRLLDLLTDALRPGARAPRGETPAQGHTGQYG</sequence>
<evidence type="ECO:0000256" key="5">
    <source>
        <dbReference type="SAM" id="MobiDB-lite"/>
    </source>
</evidence>
<protein>
    <submittedName>
        <fullName evidence="7">TetR/AcrR family transcriptional regulator</fullName>
    </submittedName>
</protein>
<evidence type="ECO:0000256" key="1">
    <source>
        <dbReference type="ARBA" id="ARBA00023015"/>
    </source>
</evidence>
<comment type="caution">
    <text evidence="7">The sequence shown here is derived from an EMBL/GenBank/DDBJ whole genome shotgun (WGS) entry which is preliminary data.</text>
</comment>
<feature type="domain" description="HTH tetR-type" evidence="6">
    <location>
        <begin position="28"/>
        <end position="87"/>
    </location>
</feature>
<dbReference type="InterPro" id="IPR050109">
    <property type="entry name" value="HTH-type_TetR-like_transc_reg"/>
</dbReference>